<dbReference type="AlphaFoldDB" id="A0A8B0SNM6"/>
<sequence>MAMTFHLDVVTAEQQLFSGMVEEVMRAEDLVRVVCACAQVIQSWRAGFSGMIP</sequence>
<name>A0A8B0SNM6_9GAMM</name>
<evidence type="ECO:0000313" key="3">
    <source>
        <dbReference type="Proteomes" id="UP000664466"/>
    </source>
</evidence>
<evidence type="ECO:0000313" key="2">
    <source>
        <dbReference type="EMBL" id="QTX12926.1"/>
    </source>
</evidence>
<proteinExistence type="predicted"/>
<reference evidence="2" key="2">
    <citation type="submission" date="2021-04" db="EMBL/GenBank/DDBJ databases">
        <title>Complete Genome and methylome analysis of Thiothrix fructosivorans ATCC 49748.</title>
        <authorList>
            <person name="Fomenkov A."/>
            <person name="Sun L."/>
            <person name="Vincze T."/>
            <person name="Grabovich M.Y."/>
            <person name="Roberts R.J."/>
        </authorList>
    </citation>
    <scope>NUCLEOTIDE SEQUENCE</scope>
    <source>
        <strain evidence="2">ATCC 49748</strain>
    </source>
</reference>
<keyword evidence="3" id="KW-1185">Reference proteome</keyword>
<protein>
    <submittedName>
        <fullName evidence="2">Uncharacterized protein</fullName>
    </submittedName>
</protein>
<gene>
    <name evidence="2" type="ORF">J1836_003745</name>
    <name evidence="1" type="ORF">J1836_09080</name>
</gene>
<evidence type="ECO:0000313" key="1">
    <source>
        <dbReference type="EMBL" id="MBO0613080.1"/>
    </source>
</evidence>
<organism evidence="2">
    <name type="scientific">Thiothrix fructosivorans</name>
    <dbReference type="NCBI Taxonomy" id="111770"/>
    <lineage>
        <taxon>Bacteria</taxon>
        <taxon>Pseudomonadati</taxon>
        <taxon>Pseudomonadota</taxon>
        <taxon>Gammaproteobacteria</taxon>
        <taxon>Thiotrichales</taxon>
        <taxon>Thiotrichaceae</taxon>
        <taxon>Thiothrix</taxon>
    </lineage>
</organism>
<dbReference type="EMBL" id="CP072748">
    <property type="protein sequence ID" value="QTX12926.1"/>
    <property type="molecule type" value="Genomic_DNA"/>
</dbReference>
<dbReference type="EMBL" id="JAFMPM010000006">
    <property type="protein sequence ID" value="MBO0613080.1"/>
    <property type="molecule type" value="Genomic_DNA"/>
</dbReference>
<accession>A0A8B0SNM6</accession>
<dbReference type="RefSeq" id="WP_207251538.1">
    <property type="nucleotide sequence ID" value="NZ_JAFMPM010000006.1"/>
</dbReference>
<reference evidence="1 3" key="1">
    <citation type="submission" date="2021-03" db="EMBL/GenBank/DDBJ databases">
        <title>Draft genome and methylome analysis of Thiotrix fructosivoruns ATCC 49748.</title>
        <authorList>
            <person name="Fomenkov A."/>
            <person name="Grabovich M.Y."/>
            <person name="Roberts R.J."/>
        </authorList>
    </citation>
    <scope>NUCLEOTIDE SEQUENCE [LARGE SCALE GENOMIC DNA]</scope>
    <source>
        <strain evidence="1 3">ATCC 49748</strain>
    </source>
</reference>
<dbReference type="Proteomes" id="UP000664466">
    <property type="component" value="Unassembled WGS sequence"/>
</dbReference>